<gene>
    <name evidence="5" type="ORF">L0M99_04215</name>
</gene>
<evidence type="ECO:0000313" key="6">
    <source>
        <dbReference type="Proteomes" id="UP001200537"/>
    </source>
</evidence>
<dbReference type="PANTHER" id="PTHR21089">
    <property type="entry name" value="SHIKIMATE DEHYDROGENASE"/>
    <property type="match status" value="1"/>
</dbReference>
<dbReference type="InterPro" id="IPR022893">
    <property type="entry name" value="Shikimate_DH_fam"/>
</dbReference>
<dbReference type="InterPro" id="IPR046346">
    <property type="entry name" value="Aminoacid_DH-like_N_sf"/>
</dbReference>
<dbReference type="NCBIfam" id="NF001311">
    <property type="entry name" value="PRK00258.1-3"/>
    <property type="match status" value="1"/>
</dbReference>
<dbReference type="GO" id="GO:0004764">
    <property type="term" value="F:shikimate 3-dehydrogenase (NADP+) activity"/>
    <property type="evidence" value="ECO:0007669"/>
    <property type="project" value="UniProtKB-EC"/>
</dbReference>
<dbReference type="EMBL" id="JAKNHJ010000006">
    <property type="protein sequence ID" value="MCG4617701.1"/>
    <property type="molecule type" value="Genomic_DNA"/>
</dbReference>
<sequence>MQTLTPWAAVIGSPISHSLSPVLHLAAYRDLGLNIDYRRIEVTKDQVEPFLASWPENLVGLSVTMPLKQVIIPLLSQVDGLAKATGAVNTVVPFPGGVTAGFNTDVYGLVAAIKEAKGRDFSPEKAVIVGSGATASSALAALTELEAAQINLLARRVSGTGNALQAATRLGIDPGYIPLAASEKARETLQAAELIISTVPREVLDGLYKTISFNSDQTVLDIVYDPWPSELVKQARRDGATIISGKSMLLHQAQMQVKLFTSRTPNLQAMRTALKEA</sequence>
<evidence type="ECO:0000256" key="2">
    <source>
        <dbReference type="ARBA" id="ARBA00023141"/>
    </source>
</evidence>
<dbReference type="InterPro" id="IPR013708">
    <property type="entry name" value="Shikimate_DH-bd_N"/>
</dbReference>
<feature type="domain" description="SDH C-terminal" evidence="4">
    <location>
        <begin position="248"/>
        <end position="275"/>
    </location>
</feature>
<dbReference type="GO" id="GO:0050661">
    <property type="term" value="F:NADP binding"/>
    <property type="evidence" value="ECO:0007669"/>
    <property type="project" value="TreeGrafter"/>
</dbReference>
<dbReference type="Gene3D" id="3.40.50.720">
    <property type="entry name" value="NAD(P)-binding Rossmann-like Domain"/>
    <property type="match status" value="1"/>
</dbReference>
<dbReference type="GO" id="GO:0019632">
    <property type="term" value="P:shikimate metabolic process"/>
    <property type="evidence" value="ECO:0007669"/>
    <property type="project" value="TreeGrafter"/>
</dbReference>
<name>A0AAJ1BBP7_9ACTO</name>
<protein>
    <submittedName>
        <fullName evidence="5">Shikimate dehydrogenase</fullName>
        <ecNumber evidence="5">1.1.1.25</ecNumber>
    </submittedName>
</protein>
<dbReference type="AlphaFoldDB" id="A0AAJ1BBP7"/>
<feature type="domain" description="Shikimate dehydrogenase substrate binding N-terminal" evidence="3">
    <location>
        <begin position="10"/>
        <end position="91"/>
    </location>
</feature>
<dbReference type="EC" id="1.1.1.25" evidence="5"/>
<keyword evidence="2" id="KW-0028">Amino-acid biosynthesis</keyword>
<dbReference type="SUPFAM" id="SSF51735">
    <property type="entry name" value="NAD(P)-binding Rossmann-fold domains"/>
    <property type="match status" value="1"/>
</dbReference>
<keyword evidence="2" id="KW-0057">Aromatic amino acid biosynthesis</keyword>
<comment type="caution">
    <text evidence="5">The sequence shown here is derived from an EMBL/GenBank/DDBJ whole genome shotgun (WGS) entry which is preliminary data.</text>
</comment>
<keyword evidence="5" id="KW-0560">Oxidoreductase</keyword>
<dbReference type="InterPro" id="IPR036291">
    <property type="entry name" value="NAD(P)-bd_dom_sf"/>
</dbReference>
<evidence type="ECO:0000259" key="3">
    <source>
        <dbReference type="Pfam" id="PF08501"/>
    </source>
</evidence>
<comment type="pathway">
    <text evidence="1">Metabolic intermediate biosynthesis; chorismate biosynthesis; chorismate from D-erythrose 4-phosphate and phosphoenolpyruvate: step 4/7.</text>
</comment>
<dbReference type="SUPFAM" id="SSF53223">
    <property type="entry name" value="Aminoacid dehydrogenase-like, N-terminal domain"/>
    <property type="match status" value="1"/>
</dbReference>
<organism evidence="5 6">
    <name type="scientific">Varibaculum cambriense</name>
    <dbReference type="NCBI Taxonomy" id="184870"/>
    <lineage>
        <taxon>Bacteria</taxon>
        <taxon>Bacillati</taxon>
        <taxon>Actinomycetota</taxon>
        <taxon>Actinomycetes</taxon>
        <taxon>Actinomycetales</taxon>
        <taxon>Actinomycetaceae</taxon>
        <taxon>Varibaculum</taxon>
    </lineage>
</organism>
<dbReference type="Gene3D" id="3.40.50.10860">
    <property type="entry name" value="Leucine Dehydrogenase, chain A, domain 1"/>
    <property type="match status" value="1"/>
</dbReference>
<accession>A0AAJ1BBP7</accession>
<reference evidence="5" key="1">
    <citation type="submission" date="2022-01" db="EMBL/GenBank/DDBJ databases">
        <title>Collection of gut derived symbiotic bacterial strains cultured from healthy donors.</title>
        <authorList>
            <person name="Lin H."/>
            <person name="Kohout C."/>
            <person name="Waligurski E."/>
            <person name="Pamer E.G."/>
        </authorList>
    </citation>
    <scope>NUCLEOTIDE SEQUENCE</scope>
    <source>
        <strain evidence="5">DFI.7.46</strain>
    </source>
</reference>
<dbReference type="InterPro" id="IPR041121">
    <property type="entry name" value="SDH_C"/>
</dbReference>
<dbReference type="GO" id="GO:0009423">
    <property type="term" value="P:chorismate biosynthetic process"/>
    <property type="evidence" value="ECO:0007669"/>
    <property type="project" value="TreeGrafter"/>
</dbReference>
<dbReference type="Proteomes" id="UP001200537">
    <property type="component" value="Unassembled WGS sequence"/>
</dbReference>
<dbReference type="Pfam" id="PF08501">
    <property type="entry name" value="Shikimate_dh_N"/>
    <property type="match status" value="1"/>
</dbReference>
<proteinExistence type="predicted"/>
<evidence type="ECO:0000313" key="5">
    <source>
        <dbReference type="EMBL" id="MCG4617701.1"/>
    </source>
</evidence>
<dbReference type="GO" id="GO:0009073">
    <property type="term" value="P:aromatic amino acid family biosynthetic process"/>
    <property type="evidence" value="ECO:0007669"/>
    <property type="project" value="UniProtKB-KW"/>
</dbReference>
<evidence type="ECO:0000259" key="4">
    <source>
        <dbReference type="Pfam" id="PF18317"/>
    </source>
</evidence>
<evidence type="ECO:0000256" key="1">
    <source>
        <dbReference type="ARBA" id="ARBA00004871"/>
    </source>
</evidence>
<dbReference type="GO" id="GO:0005829">
    <property type="term" value="C:cytosol"/>
    <property type="evidence" value="ECO:0007669"/>
    <property type="project" value="TreeGrafter"/>
</dbReference>
<dbReference type="RefSeq" id="WP_238127867.1">
    <property type="nucleotide sequence ID" value="NZ_JAGZVZ010000010.1"/>
</dbReference>
<dbReference type="PANTHER" id="PTHR21089:SF1">
    <property type="entry name" value="BIFUNCTIONAL 3-DEHYDROQUINATE DEHYDRATASE_SHIKIMATE DEHYDROGENASE, CHLOROPLASTIC"/>
    <property type="match status" value="1"/>
</dbReference>
<dbReference type="Pfam" id="PF18317">
    <property type="entry name" value="SDH_C"/>
    <property type="match status" value="1"/>
</dbReference>